<sequence>MGFVWFEALGFQFLALPVVVARAEVQRLGSKLHEAESIIWSIAAGKPISTKAWSHVSSKVLSPVENHSRLKIPDPTKTPSHPSCIKRAASAGVATPPAAN</sequence>
<proteinExistence type="predicted"/>
<dbReference type="Proteomes" id="UP001295469">
    <property type="component" value="Chromosome C03"/>
</dbReference>
<evidence type="ECO:0000256" key="1">
    <source>
        <dbReference type="SAM" id="MobiDB-lite"/>
    </source>
</evidence>
<feature type="compositionally biased region" description="Low complexity" evidence="1">
    <location>
        <begin position="88"/>
        <end position="100"/>
    </location>
</feature>
<reference evidence="3" key="1">
    <citation type="submission" date="2021-01" db="EMBL/GenBank/DDBJ databases">
        <authorList>
            <consortium name="Genoscope - CEA"/>
            <person name="William W."/>
        </authorList>
    </citation>
    <scope>NUCLEOTIDE SEQUENCE</scope>
</reference>
<dbReference type="AlphaFoldDB" id="A0A816IHZ8"/>
<feature type="region of interest" description="Disordered" evidence="1">
    <location>
        <begin position="67"/>
        <end position="100"/>
    </location>
</feature>
<evidence type="ECO:0000313" key="3">
    <source>
        <dbReference type="EMBL" id="CAF1712419.1"/>
    </source>
</evidence>
<name>A0A816IHZ8_BRANA</name>
<accession>A0A816IHZ8</accession>
<feature type="signal peptide" evidence="2">
    <location>
        <begin position="1"/>
        <end position="23"/>
    </location>
</feature>
<dbReference type="EMBL" id="HG994367">
    <property type="protein sequence ID" value="CAF1712419.1"/>
    <property type="molecule type" value="Genomic_DNA"/>
</dbReference>
<evidence type="ECO:0000256" key="2">
    <source>
        <dbReference type="SAM" id="SignalP"/>
    </source>
</evidence>
<organism evidence="3">
    <name type="scientific">Brassica napus</name>
    <name type="common">Rape</name>
    <dbReference type="NCBI Taxonomy" id="3708"/>
    <lineage>
        <taxon>Eukaryota</taxon>
        <taxon>Viridiplantae</taxon>
        <taxon>Streptophyta</taxon>
        <taxon>Embryophyta</taxon>
        <taxon>Tracheophyta</taxon>
        <taxon>Spermatophyta</taxon>
        <taxon>Magnoliopsida</taxon>
        <taxon>eudicotyledons</taxon>
        <taxon>Gunneridae</taxon>
        <taxon>Pentapetalae</taxon>
        <taxon>rosids</taxon>
        <taxon>malvids</taxon>
        <taxon>Brassicales</taxon>
        <taxon>Brassicaceae</taxon>
        <taxon>Brassiceae</taxon>
        <taxon>Brassica</taxon>
    </lineage>
</organism>
<gene>
    <name evidence="3" type="ORF">DARMORV10_C03P90610.1</name>
</gene>
<protein>
    <submittedName>
        <fullName evidence="3">(rape) hypothetical protein</fullName>
    </submittedName>
</protein>
<feature type="chain" id="PRO_5032859147" evidence="2">
    <location>
        <begin position="24"/>
        <end position="100"/>
    </location>
</feature>
<keyword evidence="2" id="KW-0732">Signal</keyword>